<dbReference type="PANTHER" id="PTHR10953">
    <property type="entry name" value="UBIQUITIN-ACTIVATING ENZYME E1"/>
    <property type="match status" value="1"/>
</dbReference>
<evidence type="ECO:0000256" key="5">
    <source>
        <dbReference type="ARBA" id="ARBA00022741"/>
    </source>
</evidence>
<dbReference type="InterPro" id="IPR035985">
    <property type="entry name" value="Ubiquitin-activating_enz"/>
</dbReference>
<evidence type="ECO:0000256" key="2">
    <source>
        <dbReference type="ARBA" id="ARBA00006310"/>
    </source>
</evidence>
<evidence type="ECO:0000256" key="4">
    <source>
        <dbReference type="ARBA" id="ARBA00022598"/>
    </source>
</evidence>
<dbReference type="Proteomes" id="UP001642360">
    <property type="component" value="Unassembled WGS sequence"/>
</dbReference>
<protein>
    <recommendedName>
        <fullName evidence="3 11">NEDD8-activating enzyme E1 catalytic subunit</fullName>
        <ecNumber evidence="8 11">6.2.1.64</ecNumber>
    </recommendedName>
</protein>
<dbReference type="FunFam" id="3.40.50.720:FF:000308">
    <property type="entry name" value="NEDD8-activating enzyme E1 catalytic subunit"/>
    <property type="match status" value="1"/>
</dbReference>
<keyword evidence="5 11" id="KW-0547">Nucleotide-binding</keyword>
<dbReference type="InterPro" id="IPR045886">
    <property type="entry name" value="ThiF/MoeB/HesA"/>
</dbReference>
<evidence type="ECO:0000313" key="14">
    <source>
        <dbReference type="EMBL" id="CAK9173663.1"/>
    </source>
</evidence>
<evidence type="ECO:0000256" key="6">
    <source>
        <dbReference type="ARBA" id="ARBA00022786"/>
    </source>
</evidence>
<dbReference type="GO" id="GO:0045116">
    <property type="term" value="P:protein neddylation"/>
    <property type="evidence" value="ECO:0007669"/>
    <property type="project" value="UniProtKB-UniRule"/>
</dbReference>
<gene>
    <name evidence="14" type="ORF">ILEXP_LOCUS43394</name>
    <name evidence="13" type="ORF">ILEXP_LOCUS6618</name>
</gene>
<evidence type="ECO:0000256" key="1">
    <source>
        <dbReference type="ARBA" id="ARBA00005032"/>
    </source>
</evidence>
<dbReference type="AlphaFoldDB" id="A0ABC8R2L5"/>
<evidence type="ECO:0000256" key="10">
    <source>
        <dbReference type="PROSITE-ProRule" id="PRU10132"/>
    </source>
</evidence>
<dbReference type="Gene3D" id="1.10.10.520">
    <property type="entry name" value="Ubiquitin activating enzymes (Uba3). Chain: B, domain 2"/>
    <property type="match status" value="1"/>
</dbReference>
<dbReference type="CDD" id="cd01488">
    <property type="entry name" value="Uba3_RUB"/>
    <property type="match status" value="1"/>
</dbReference>
<dbReference type="PANTHER" id="PTHR10953:SF6">
    <property type="entry name" value="NEDD8-ACTIVATING ENZYME E1 CATALYTIC SUBUNIT"/>
    <property type="match status" value="1"/>
</dbReference>
<dbReference type="PROSITE" id="PS00865">
    <property type="entry name" value="UBIQUITIN_ACTIVAT_2"/>
    <property type="match status" value="1"/>
</dbReference>
<evidence type="ECO:0000256" key="9">
    <source>
        <dbReference type="ARBA" id="ARBA00024626"/>
    </source>
</evidence>
<dbReference type="FunFam" id="1.10.10.520:FF:000001">
    <property type="entry name" value="NEDD8-activating enzyme E1 catalytic subunit"/>
    <property type="match status" value="1"/>
</dbReference>
<evidence type="ECO:0000256" key="3">
    <source>
        <dbReference type="ARBA" id="ARBA00015203"/>
    </source>
</evidence>
<dbReference type="Pfam" id="PF00899">
    <property type="entry name" value="ThiF"/>
    <property type="match status" value="1"/>
</dbReference>
<keyword evidence="6 11" id="KW-0833">Ubl conjugation pathway</keyword>
<dbReference type="FunFam" id="3.10.290.20:FF:000006">
    <property type="entry name" value="NEDD8-activating enzyme E1 catalytic subunit"/>
    <property type="match status" value="1"/>
</dbReference>
<dbReference type="GO" id="GO:0019781">
    <property type="term" value="F:NEDD8 activating enzyme activity"/>
    <property type="evidence" value="ECO:0007669"/>
    <property type="project" value="UniProtKB-UniRule"/>
</dbReference>
<dbReference type="EC" id="6.2.1.64" evidence="8 11"/>
<dbReference type="InterPro" id="IPR014929">
    <property type="entry name" value="E2-binding"/>
</dbReference>
<comment type="similarity">
    <text evidence="2 11">Belongs to the ubiquitin-activating E1 family. UBA3 subfamily.</text>
</comment>
<keyword evidence="7 11" id="KW-0067">ATP-binding</keyword>
<evidence type="ECO:0000256" key="11">
    <source>
        <dbReference type="RuleBase" id="RU368009"/>
    </source>
</evidence>
<comment type="catalytic activity">
    <reaction evidence="9 11">
        <text>ATP + [NEDD8 protein] + [E1 NEDD8-activating enzyme]-L-cysteine = AMP + diphosphate + [E1 NEDD8-activating enzyme]-S-[NEDD8 protein]-yl-L-cysteine.</text>
        <dbReference type="EC" id="6.2.1.64"/>
    </reaction>
</comment>
<proteinExistence type="inferred from homology"/>
<dbReference type="EMBL" id="CAUOFW020000948">
    <property type="protein sequence ID" value="CAK9139229.1"/>
    <property type="molecule type" value="Genomic_DNA"/>
</dbReference>
<evidence type="ECO:0000256" key="8">
    <source>
        <dbReference type="ARBA" id="ARBA00023624"/>
    </source>
</evidence>
<comment type="function">
    <text evidence="11">Catalytic subunit of the dimeric E1 enzyme, which activates NEDD8.</text>
</comment>
<organism evidence="13 15">
    <name type="scientific">Ilex paraguariensis</name>
    <name type="common">yerba mate</name>
    <dbReference type="NCBI Taxonomy" id="185542"/>
    <lineage>
        <taxon>Eukaryota</taxon>
        <taxon>Viridiplantae</taxon>
        <taxon>Streptophyta</taxon>
        <taxon>Embryophyta</taxon>
        <taxon>Tracheophyta</taxon>
        <taxon>Spermatophyta</taxon>
        <taxon>Magnoliopsida</taxon>
        <taxon>eudicotyledons</taxon>
        <taxon>Gunneridae</taxon>
        <taxon>Pentapetalae</taxon>
        <taxon>asterids</taxon>
        <taxon>campanulids</taxon>
        <taxon>Aquifoliales</taxon>
        <taxon>Aquifoliaceae</taxon>
        <taxon>Ilex</taxon>
    </lineage>
</organism>
<dbReference type="EMBL" id="CAUOFW020006181">
    <property type="protein sequence ID" value="CAK9173663.1"/>
    <property type="molecule type" value="Genomic_DNA"/>
</dbReference>
<keyword evidence="4 11" id="KW-0436">Ligase</keyword>
<dbReference type="SMART" id="SM01181">
    <property type="entry name" value="E2_bind"/>
    <property type="match status" value="1"/>
</dbReference>
<dbReference type="InterPro" id="IPR033127">
    <property type="entry name" value="UBQ-activ_enz_E1_Cys_AS"/>
</dbReference>
<comment type="caution">
    <text evidence="13">The sequence shown here is derived from an EMBL/GenBank/DDBJ whole genome shotgun (WGS) entry which is preliminary data.</text>
</comment>
<dbReference type="InterPro" id="IPR030468">
    <property type="entry name" value="Uba3_N"/>
</dbReference>
<dbReference type="InterPro" id="IPR000594">
    <property type="entry name" value="ThiF_NAD_FAD-bd"/>
</dbReference>
<evidence type="ECO:0000256" key="7">
    <source>
        <dbReference type="ARBA" id="ARBA00022840"/>
    </source>
</evidence>
<feature type="active site" description="Glycyl thioester intermediate" evidence="10">
    <location>
        <position position="211"/>
    </location>
</feature>
<dbReference type="Gene3D" id="3.40.50.720">
    <property type="entry name" value="NAD(P)-binding Rossmann-like Domain"/>
    <property type="match status" value="1"/>
</dbReference>
<evidence type="ECO:0000259" key="12">
    <source>
        <dbReference type="SMART" id="SM01181"/>
    </source>
</evidence>
<evidence type="ECO:0000313" key="13">
    <source>
        <dbReference type="EMBL" id="CAK9139229.1"/>
    </source>
</evidence>
<accession>A0ABC8R2L5</accession>
<comment type="pathway">
    <text evidence="1 11">Protein modification; protein neddylation.</text>
</comment>
<sequence length="449" mass="49629">MADTTAQPSRSRDLDKLLLRPGHLVGPNFEPGPELRDDLKEYAKVLVVGAGGLGCELLKDLALSGFRNLEVIDMDRIEVSNLNRQFLFRFEDVGKPKAEVAAKRVMDRISGVNIVPHFCRIEDKELEFYNDFSIIVLGLDSIEARSYINAVACSFLEYDSDDNPREETIKPMVDGGTEGFKGHARIIMPGVTPCFECTIWLFPPQVKFPLCTLAETPRTAAHCIEYAHLIKWDEAHSGKSFDPDNPEHMQWVYSEAVKRAELFGILGVTYSLTQGVVKNIIPAIASTNAIISAACALETLKIVSACSKTLSNYLTYNGVEGLHTKVTEFVKDKDCLVCGPGILIELDTSVTLKKFIDLLEDHPKLLLSRASVTHRGKNLYMQGPPVLEEMTRSNLDMPLCDLMDKIPKDIVHVTGIAGKGDKKQSCLRKLRVVFKGIDGVTDMDTAGGA</sequence>
<evidence type="ECO:0000313" key="15">
    <source>
        <dbReference type="Proteomes" id="UP001642360"/>
    </source>
</evidence>
<dbReference type="SUPFAM" id="SSF69572">
    <property type="entry name" value="Activating enzymes of the ubiquitin-like proteins"/>
    <property type="match status" value="1"/>
</dbReference>
<dbReference type="GO" id="GO:0005524">
    <property type="term" value="F:ATP binding"/>
    <property type="evidence" value="ECO:0007669"/>
    <property type="project" value="UniProtKB-UniRule"/>
</dbReference>
<name>A0ABC8R2L5_9AQUA</name>
<dbReference type="Gene3D" id="3.10.290.20">
    <property type="entry name" value="Ubiquitin-like 2 activating enzyme e1b. Chain: B, domain 3"/>
    <property type="match status" value="1"/>
</dbReference>
<dbReference type="InterPro" id="IPR023318">
    <property type="entry name" value="Ub_act_enz_dom_a_sf"/>
</dbReference>
<reference evidence="13 15" key="1">
    <citation type="submission" date="2024-02" db="EMBL/GenBank/DDBJ databases">
        <authorList>
            <person name="Vignale AGUSTIN F."/>
            <person name="Sosa J E."/>
            <person name="Modenutti C."/>
        </authorList>
    </citation>
    <scope>NUCLEOTIDE SEQUENCE [LARGE SCALE GENOMIC DNA]</scope>
</reference>
<keyword evidence="15" id="KW-1185">Reference proteome</keyword>
<feature type="domain" description="E2 binding" evidence="12">
    <location>
        <begin position="344"/>
        <end position="435"/>
    </location>
</feature>
<dbReference type="Pfam" id="PF08825">
    <property type="entry name" value="E2_bind"/>
    <property type="match status" value="1"/>
</dbReference>